<evidence type="ECO:0000256" key="13">
    <source>
        <dbReference type="SAM" id="MobiDB-lite"/>
    </source>
</evidence>
<dbReference type="GO" id="GO:0004519">
    <property type="term" value="F:endonuclease activity"/>
    <property type="evidence" value="ECO:0007669"/>
    <property type="project" value="UniProtKB-KW"/>
</dbReference>
<keyword evidence="3" id="KW-0808">Transferase</keyword>
<evidence type="ECO:0000259" key="14">
    <source>
        <dbReference type="PROSITE" id="PS50158"/>
    </source>
</evidence>
<dbReference type="EC" id="2.7.7.49" evidence="1"/>
<feature type="region of interest" description="Disordered" evidence="13">
    <location>
        <begin position="1"/>
        <end position="203"/>
    </location>
</feature>
<dbReference type="Gene3D" id="3.10.10.10">
    <property type="entry name" value="HIV Type 1 Reverse Transcriptase, subunit A, domain 1"/>
    <property type="match status" value="1"/>
</dbReference>
<keyword evidence="11" id="KW-0511">Multifunctional enzyme</keyword>
<keyword evidence="5" id="KW-0540">Nuclease</keyword>
<dbReference type="GO" id="GO:0006508">
    <property type="term" value="P:proteolysis"/>
    <property type="evidence" value="ECO:0007669"/>
    <property type="project" value="UniProtKB-KW"/>
</dbReference>
<keyword evidence="4" id="KW-0548">Nucleotidyltransferase</keyword>
<accession>A0ABD0THW3</accession>
<dbReference type="InterPro" id="IPR001878">
    <property type="entry name" value="Znf_CCHC"/>
</dbReference>
<dbReference type="Proteomes" id="UP001549921">
    <property type="component" value="Unassembled WGS sequence"/>
</dbReference>
<keyword evidence="12" id="KW-0863">Zinc-finger</keyword>
<keyword evidence="2" id="KW-0645">Protease</keyword>
<evidence type="ECO:0000256" key="6">
    <source>
        <dbReference type="ARBA" id="ARBA00022750"/>
    </source>
</evidence>
<proteinExistence type="predicted"/>
<feature type="compositionally biased region" description="Polar residues" evidence="13">
    <location>
        <begin position="20"/>
        <end position="30"/>
    </location>
</feature>
<feature type="compositionally biased region" description="Polar residues" evidence="13">
    <location>
        <begin position="169"/>
        <end position="203"/>
    </location>
</feature>
<dbReference type="InterPro" id="IPR036875">
    <property type="entry name" value="Znf_CCHC_sf"/>
</dbReference>
<dbReference type="InterPro" id="IPR043502">
    <property type="entry name" value="DNA/RNA_pol_sf"/>
</dbReference>
<feature type="compositionally biased region" description="Basic residues" evidence="13">
    <location>
        <begin position="46"/>
        <end position="57"/>
    </location>
</feature>
<organism evidence="16 17">
    <name type="scientific">Loxostege sticticalis</name>
    <name type="common">Beet webworm moth</name>
    <dbReference type="NCBI Taxonomy" id="481309"/>
    <lineage>
        <taxon>Eukaryota</taxon>
        <taxon>Metazoa</taxon>
        <taxon>Ecdysozoa</taxon>
        <taxon>Arthropoda</taxon>
        <taxon>Hexapoda</taxon>
        <taxon>Insecta</taxon>
        <taxon>Pterygota</taxon>
        <taxon>Neoptera</taxon>
        <taxon>Endopterygota</taxon>
        <taxon>Lepidoptera</taxon>
        <taxon>Glossata</taxon>
        <taxon>Ditrysia</taxon>
        <taxon>Pyraloidea</taxon>
        <taxon>Crambidae</taxon>
        <taxon>Pyraustinae</taxon>
        <taxon>Loxostege</taxon>
    </lineage>
</organism>
<name>A0ABD0THW3_LOXSC</name>
<dbReference type="Pfam" id="PF17919">
    <property type="entry name" value="RT_RNaseH_2"/>
    <property type="match status" value="1"/>
</dbReference>
<dbReference type="SMART" id="SM00343">
    <property type="entry name" value="ZnF_C2HC"/>
    <property type="match status" value="2"/>
</dbReference>
<dbReference type="GO" id="GO:0004190">
    <property type="term" value="F:aspartic-type endopeptidase activity"/>
    <property type="evidence" value="ECO:0007669"/>
    <property type="project" value="UniProtKB-KW"/>
</dbReference>
<evidence type="ECO:0000256" key="2">
    <source>
        <dbReference type="ARBA" id="ARBA00022670"/>
    </source>
</evidence>
<dbReference type="CDD" id="cd01647">
    <property type="entry name" value="RT_LTR"/>
    <property type="match status" value="1"/>
</dbReference>
<evidence type="ECO:0000256" key="10">
    <source>
        <dbReference type="ARBA" id="ARBA00023125"/>
    </source>
</evidence>
<evidence type="ECO:0000313" key="17">
    <source>
        <dbReference type="Proteomes" id="UP001549921"/>
    </source>
</evidence>
<evidence type="ECO:0000313" key="16">
    <source>
        <dbReference type="EMBL" id="KAL0848904.1"/>
    </source>
</evidence>
<feature type="compositionally biased region" description="Basic and acidic residues" evidence="13">
    <location>
        <begin position="142"/>
        <end position="159"/>
    </location>
</feature>
<dbReference type="InterPro" id="IPR041577">
    <property type="entry name" value="RT_RNaseH_2"/>
</dbReference>
<evidence type="ECO:0000256" key="12">
    <source>
        <dbReference type="PROSITE-ProRule" id="PRU00047"/>
    </source>
</evidence>
<keyword evidence="12" id="KW-0479">Metal-binding</keyword>
<evidence type="ECO:0000256" key="7">
    <source>
        <dbReference type="ARBA" id="ARBA00022759"/>
    </source>
</evidence>
<evidence type="ECO:0000256" key="1">
    <source>
        <dbReference type="ARBA" id="ARBA00012493"/>
    </source>
</evidence>
<keyword evidence="10" id="KW-0238">DNA-binding</keyword>
<dbReference type="Gene3D" id="4.10.60.10">
    <property type="entry name" value="Zinc finger, CCHC-type"/>
    <property type="match status" value="1"/>
</dbReference>
<evidence type="ECO:0000256" key="3">
    <source>
        <dbReference type="ARBA" id="ARBA00022679"/>
    </source>
</evidence>
<evidence type="ECO:0000259" key="15">
    <source>
        <dbReference type="PROSITE" id="PS50878"/>
    </source>
</evidence>
<keyword evidence="8" id="KW-0378">Hydrolase</keyword>
<dbReference type="GO" id="GO:0003677">
    <property type="term" value="F:DNA binding"/>
    <property type="evidence" value="ECO:0007669"/>
    <property type="project" value="UniProtKB-KW"/>
</dbReference>
<dbReference type="InterPro" id="IPR000477">
    <property type="entry name" value="RT_dom"/>
</dbReference>
<comment type="caution">
    <text evidence="16">The sequence shown here is derived from an EMBL/GenBank/DDBJ whole genome shotgun (WGS) entry which is preliminary data.</text>
</comment>
<dbReference type="InterPro" id="IPR043128">
    <property type="entry name" value="Rev_trsase/Diguanyl_cyclase"/>
</dbReference>
<dbReference type="PANTHER" id="PTHR37984:SF5">
    <property type="entry name" value="PROTEIN NYNRIN-LIKE"/>
    <property type="match status" value="1"/>
</dbReference>
<keyword evidence="7" id="KW-0255">Endonuclease</keyword>
<keyword evidence="12" id="KW-0862">Zinc</keyword>
<dbReference type="SUPFAM" id="SSF56672">
    <property type="entry name" value="DNA/RNA polymerases"/>
    <property type="match status" value="1"/>
</dbReference>
<dbReference type="PANTHER" id="PTHR37984">
    <property type="entry name" value="PROTEIN CBG26694"/>
    <property type="match status" value="1"/>
</dbReference>
<dbReference type="GO" id="GO:0008270">
    <property type="term" value="F:zinc ion binding"/>
    <property type="evidence" value="ECO:0007669"/>
    <property type="project" value="UniProtKB-KW"/>
</dbReference>
<evidence type="ECO:0000256" key="4">
    <source>
        <dbReference type="ARBA" id="ARBA00022695"/>
    </source>
</evidence>
<evidence type="ECO:0000256" key="11">
    <source>
        <dbReference type="ARBA" id="ARBA00023268"/>
    </source>
</evidence>
<dbReference type="FunFam" id="3.10.10.10:FF:000007">
    <property type="entry name" value="Retrovirus-related Pol polyprotein from transposon 17.6-like Protein"/>
    <property type="match status" value="1"/>
</dbReference>
<feature type="compositionally biased region" description="Basic residues" evidence="13">
    <location>
        <begin position="114"/>
        <end position="125"/>
    </location>
</feature>
<dbReference type="PROSITE" id="PS50158">
    <property type="entry name" value="ZF_CCHC"/>
    <property type="match status" value="1"/>
</dbReference>
<dbReference type="SUPFAM" id="SSF57756">
    <property type="entry name" value="Retrovirus zinc finger-like domains"/>
    <property type="match status" value="1"/>
</dbReference>
<feature type="compositionally biased region" description="Basic and acidic residues" evidence="13">
    <location>
        <begin position="1"/>
        <end position="11"/>
    </location>
</feature>
<dbReference type="GO" id="GO:0003964">
    <property type="term" value="F:RNA-directed DNA polymerase activity"/>
    <property type="evidence" value="ECO:0007669"/>
    <property type="project" value="UniProtKB-KW"/>
</dbReference>
<keyword evidence="9" id="KW-0695">RNA-directed DNA polymerase</keyword>
<dbReference type="InterPro" id="IPR050951">
    <property type="entry name" value="Retrovirus_Pol_polyprotein"/>
</dbReference>
<evidence type="ECO:0000256" key="8">
    <source>
        <dbReference type="ARBA" id="ARBA00022801"/>
    </source>
</evidence>
<dbReference type="Pfam" id="PF00078">
    <property type="entry name" value="RVT_1"/>
    <property type="match status" value="1"/>
</dbReference>
<dbReference type="EMBL" id="JBEDNZ010000004">
    <property type="protein sequence ID" value="KAL0848904.1"/>
    <property type="molecule type" value="Genomic_DNA"/>
</dbReference>
<feature type="domain" description="Reverse transcriptase" evidence="15">
    <location>
        <begin position="776"/>
        <end position="955"/>
    </location>
</feature>
<protein>
    <recommendedName>
        <fullName evidence="1">RNA-directed DNA polymerase</fullName>
        <ecNumber evidence="1">2.7.7.49</ecNumber>
    </recommendedName>
</protein>
<dbReference type="AlphaFoldDB" id="A0ABD0THW3"/>
<evidence type="ECO:0000256" key="9">
    <source>
        <dbReference type="ARBA" id="ARBA00022918"/>
    </source>
</evidence>
<dbReference type="PROSITE" id="PS50878">
    <property type="entry name" value="RT_POL"/>
    <property type="match status" value="1"/>
</dbReference>
<dbReference type="CDD" id="cd09274">
    <property type="entry name" value="RNase_HI_RT_Ty3"/>
    <property type="match status" value="1"/>
</dbReference>
<evidence type="ECO:0000256" key="5">
    <source>
        <dbReference type="ARBA" id="ARBA00022722"/>
    </source>
</evidence>
<dbReference type="Gene3D" id="3.30.70.270">
    <property type="match status" value="2"/>
</dbReference>
<sequence length="1202" mass="137142">MENFSGERRDSSPVLKSVISRRSVQRQPASHRTCRSPPRILESPRQRSRSRHCRQSRSRSCSPAQGARHRSRSPSRDQHRSRPSRSRSRRPATVEHGRNRRSPSQQPGAGYHPRNNHRSRSRSSLRRQGWSPQPCPSGHGRRISEAHHRPSSRLQDHRRSQSRGRHYEQQCSDLPNQPRSSSLKNPQQPQQQSSGENFQSNCSGSDHSFTMLLQALKNIAPDPDKTASFHNTVPEFDPSRKEQTMNMWLHKVNECATIYGWSERQIIHYAMSKLQGVSKRWYEGLPSVLFSWSEWQTKLLAAFPSTENYGQMLSEMLAKRARFGDSLEDYFYEKVALINRCEIVGRRAVECVLHGIDDRAVRLSAEAGNFENLDNLLTYLRNTKSIKFLDKKYIRSLPPKAVNDAFPRNVSYSRGPNLRNRPSRCINCHHEGHFASQCPKPIKTCSKCLRLGHEVSNCYSPTPVTEKSVNRITNDNAINQKFYKMAYVNDIPIKSYVDLELPKLGVTRLDTTNLPSLKGFGNSIVSTLGRIEVKLVVDDAEAITEILIVDDHVMPPLMIGQTFTEQSHIVIHKTNSSLEIIQLPNHPTPLNKIQLCCLESTKITGNTIISVFTNPVFHGELYVESSLRNMIGCGYVVLPGLYHTDADGSGNIAVNGFNKEHFTIKKDSCVARGRVAFEEKPDLRVLHISEFACQNQHFDIKYSDLNENIDPEIVQLLLKLLNKYRKCFALSMSELGKCNLTQMSINLHSEEPVVYRPYRLALKEKEIVRDLVDELLSNEIIRSSTSPYASPVVLVKKRTGEYRLCIDYRALNKKTCKETYPMPLIDDQLDALGGSAYFTTLDLASGYYQIPIKEQDRYKTAFVTPDGHFEFNRMPFGLANTPAVFQRTMHLVLGNLRHQKALAYLDDIIIPSKTLEEGMQQLEIVLKCLLDAGLTLKLGKCRFFGKTVDYLGFEVSKEGIRPGTKKLEAVEKFPIPTNQHTVRQFLGLASFFRRFVQNFSIIAKPLTQLLKKDASWKWGSEQQIAFDKLKDCLVKKPVLALYNPKADTELHTDACRIGIAGILFQRDSDNLLKPIAYFSRQTSPEEQNYTAYDLETLAVVASLLKFRPYLFGLSFKIITDCNSLRATFLKRDLLPRVARWWTQMQEFDFTIEYRPGTSMGHVDALSRNPPIDNPTLVQAVVETDWITTVQNSDTEIQRIIEF</sequence>
<gene>
    <name evidence="16" type="ORF">ABMA28_013306</name>
</gene>
<feature type="compositionally biased region" description="Basic residues" evidence="13">
    <location>
        <begin position="81"/>
        <end position="90"/>
    </location>
</feature>
<keyword evidence="6" id="KW-0064">Aspartyl protease</keyword>
<dbReference type="FunFam" id="3.30.70.270:FF:000020">
    <property type="entry name" value="Transposon Tf2-6 polyprotein-like Protein"/>
    <property type="match status" value="1"/>
</dbReference>
<feature type="domain" description="CCHC-type" evidence="14">
    <location>
        <begin position="424"/>
        <end position="440"/>
    </location>
</feature>
<reference evidence="16 17" key="1">
    <citation type="submission" date="2024-06" db="EMBL/GenBank/DDBJ databases">
        <title>A chromosome-level genome assembly of beet webworm, Loxostege sticticalis.</title>
        <authorList>
            <person name="Zhang Y."/>
        </authorList>
    </citation>
    <scope>NUCLEOTIDE SEQUENCE [LARGE SCALE GENOMIC DNA]</scope>
    <source>
        <strain evidence="16">AQ028</strain>
        <tissue evidence="16">Male pupae</tissue>
    </source>
</reference>